<organism evidence="1 2">
    <name type="scientific">Arctia plantaginis</name>
    <name type="common">Wood tiger moth</name>
    <name type="synonym">Phalaena plantaginis</name>
    <dbReference type="NCBI Taxonomy" id="874455"/>
    <lineage>
        <taxon>Eukaryota</taxon>
        <taxon>Metazoa</taxon>
        <taxon>Ecdysozoa</taxon>
        <taxon>Arthropoda</taxon>
        <taxon>Hexapoda</taxon>
        <taxon>Insecta</taxon>
        <taxon>Pterygota</taxon>
        <taxon>Neoptera</taxon>
        <taxon>Endopterygota</taxon>
        <taxon>Lepidoptera</taxon>
        <taxon>Glossata</taxon>
        <taxon>Ditrysia</taxon>
        <taxon>Noctuoidea</taxon>
        <taxon>Erebidae</taxon>
        <taxon>Arctiinae</taxon>
        <taxon>Arctia</taxon>
    </lineage>
</organism>
<evidence type="ECO:0000313" key="1">
    <source>
        <dbReference type="EMBL" id="CAB3246939.1"/>
    </source>
</evidence>
<gene>
    <name evidence="1" type="ORF">APLA_LOCUS11111</name>
</gene>
<dbReference type="Proteomes" id="UP000494106">
    <property type="component" value="Unassembled WGS sequence"/>
</dbReference>
<evidence type="ECO:0000313" key="2">
    <source>
        <dbReference type="Proteomes" id="UP000494106"/>
    </source>
</evidence>
<reference evidence="1 2" key="1">
    <citation type="submission" date="2020-04" db="EMBL/GenBank/DDBJ databases">
        <authorList>
            <person name="Wallbank WR R."/>
            <person name="Pardo Diaz C."/>
            <person name="Kozak K."/>
            <person name="Martin S."/>
            <person name="Jiggins C."/>
            <person name="Moest M."/>
            <person name="Warren A I."/>
            <person name="Byers J.R.P. K."/>
            <person name="Montejo-Kovacevich G."/>
            <person name="Yen C E."/>
        </authorList>
    </citation>
    <scope>NUCLEOTIDE SEQUENCE [LARGE SCALE GENOMIC DNA]</scope>
</reference>
<proteinExistence type="predicted"/>
<sequence>MFHGLDDAVARHGLEFGVNALAQHAAENRLRIRSVALPPVYRPRPPENNSLYLCNKTFNSFDISLLTQLTLFKLLKLGILAFNSDNQ</sequence>
<name>A0A8S1AKK5_ARCPL</name>
<dbReference type="AlphaFoldDB" id="A0A8S1AKK5"/>
<keyword evidence="2" id="KW-1185">Reference proteome</keyword>
<accession>A0A8S1AKK5</accession>
<comment type="caution">
    <text evidence="1">The sequence shown here is derived from an EMBL/GenBank/DDBJ whole genome shotgun (WGS) entry which is preliminary data.</text>
</comment>
<dbReference type="EMBL" id="CADEBC010000529">
    <property type="protein sequence ID" value="CAB3246939.1"/>
    <property type="molecule type" value="Genomic_DNA"/>
</dbReference>
<protein>
    <submittedName>
        <fullName evidence="1">Uncharacterized protein</fullName>
    </submittedName>
</protein>